<keyword evidence="1" id="KW-0812">Transmembrane</keyword>
<dbReference type="RefSeq" id="WP_102645198.1">
    <property type="nucleotide sequence ID" value="NZ_PNYA01000007.1"/>
</dbReference>
<accession>A0A2N7VUJ2</accession>
<proteinExistence type="predicted"/>
<evidence type="ECO:0000256" key="1">
    <source>
        <dbReference type="SAM" id="Phobius"/>
    </source>
</evidence>
<keyword evidence="1" id="KW-1133">Transmembrane helix</keyword>
<dbReference type="AlphaFoldDB" id="A0A2N7VUJ2"/>
<keyword evidence="1" id="KW-0472">Membrane</keyword>
<gene>
    <name evidence="2" type="ORF">C0Z18_09770</name>
</gene>
<protein>
    <submittedName>
        <fullName evidence="2">Uncharacterized protein</fullName>
    </submittedName>
</protein>
<comment type="caution">
    <text evidence="2">The sequence shown here is derived from an EMBL/GenBank/DDBJ whole genome shotgun (WGS) entry which is preliminary data.</text>
</comment>
<keyword evidence="3" id="KW-1185">Reference proteome</keyword>
<dbReference type="Proteomes" id="UP000235616">
    <property type="component" value="Unassembled WGS sequence"/>
</dbReference>
<sequence>MAAGSVQTIAICGPAIGPINTAGRSISCGTDASGNPLYVTTMQAYVLTPSSASYIDAIAQPFDYVQAAGFWGLAFTTVISLWLVSHGAGAIVNFVRRA</sequence>
<evidence type="ECO:0000313" key="3">
    <source>
        <dbReference type="Proteomes" id="UP000235616"/>
    </source>
</evidence>
<reference evidence="2 3" key="1">
    <citation type="submission" date="2018-01" db="EMBL/GenBank/DDBJ databases">
        <title>Whole genome analyses suggest that Burkholderia sensu lato contains two further novel genera in the rhizoxinica-symbiotica group Mycetohabitans gen. nov., and Trinickia gen. nov.: implications for the evolution of diazotrophy and nodulation in the Burkholderiaceae.</title>
        <authorList>
            <person name="Estrada-de los Santos P."/>
            <person name="Palmer M."/>
            <person name="Chavez-Ramirez B."/>
            <person name="Beukes C."/>
            <person name="Steenkamp E.T."/>
            <person name="Hirsch A.M."/>
            <person name="Manyaka P."/>
            <person name="Maluk M."/>
            <person name="Lafos M."/>
            <person name="Crook M."/>
            <person name="Gross E."/>
            <person name="Simon M.F."/>
            <person name="Bueno dos Reis Junior F."/>
            <person name="Poole P.S."/>
            <person name="Venter S.N."/>
            <person name="James E.K."/>
        </authorList>
    </citation>
    <scope>NUCLEOTIDE SEQUENCE [LARGE SCALE GENOMIC DNA]</scope>
    <source>
        <strain evidence="2 3">GIMN1.004</strain>
    </source>
</reference>
<dbReference type="EMBL" id="PNYA01000007">
    <property type="protein sequence ID" value="PMS20817.1"/>
    <property type="molecule type" value="Genomic_DNA"/>
</dbReference>
<evidence type="ECO:0000313" key="2">
    <source>
        <dbReference type="EMBL" id="PMS20817.1"/>
    </source>
</evidence>
<organism evidence="2 3">
    <name type="scientific">Trinickia dabaoshanensis</name>
    <dbReference type="NCBI Taxonomy" id="564714"/>
    <lineage>
        <taxon>Bacteria</taxon>
        <taxon>Pseudomonadati</taxon>
        <taxon>Pseudomonadota</taxon>
        <taxon>Betaproteobacteria</taxon>
        <taxon>Burkholderiales</taxon>
        <taxon>Burkholderiaceae</taxon>
        <taxon>Trinickia</taxon>
    </lineage>
</organism>
<feature type="transmembrane region" description="Helical" evidence="1">
    <location>
        <begin position="70"/>
        <end position="95"/>
    </location>
</feature>
<name>A0A2N7VUJ2_9BURK</name>
<dbReference type="OrthoDB" id="8943261at2"/>